<dbReference type="OrthoDB" id="9794387at2"/>
<keyword evidence="4" id="KW-0560">Oxidoreductase</keyword>
<evidence type="ECO:0000313" key="6">
    <source>
        <dbReference type="Proteomes" id="UP000060699"/>
    </source>
</evidence>
<dbReference type="InterPro" id="IPR002347">
    <property type="entry name" value="SDR_fam"/>
</dbReference>
<dbReference type="GO" id="GO:0005737">
    <property type="term" value="C:cytoplasm"/>
    <property type="evidence" value="ECO:0007669"/>
    <property type="project" value="UniProtKB-SubCell"/>
</dbReference>
<dbReference type="RefSeq" id="WP_083525761.1">
    <property type="nucleotide sequence ID" value="NZ_CP013729.1"/>
</dbReference>
<dbReference type="Proteomes" id="UP000060699">
    <property type="component" value="Chromosome"/>
</dbReference>
<evidence type="ECO:0000313" key="5">
    <source>
        <dbReference type="EMBL" id="ALV08072.1"/>
    </source>
</evidence>
<keyword evidence="3" id="KW-0521">NADP</keyword>
<name>A0A0U3CHB6_9BURK</name>
<accession>A0A0U3CHB6</accession>
<gene>
    <name evidence="5" type="ORF">RD2015_3617</name>
</gene>
<evidence type="ECO:0000256" key="4">
    <source>
        <dbReference type="ARBA" id="ARBA00023002"/>
    </source>
</evidence>
<comment type="subcellular location">
    <subcellularLocation>
        <location evidence="1">Cytoplasm</location>
    </subcellularLocation>
</comment>
<dbReference type="PANTHER" id="PTHR44085">
    <property type="entry name" value="SEPIAPTERIN REDUCTASE"/>
    <property type="match status" value="1"/>
</dbReference>
<evidence type="ECO:0000256" key="1">
    <source>
        <dbReference type="ARBA" id="ARBA00004496"/>
    </source>
</evidence>
<dbReference type="KEGG" id="rdp:RD2015_3617"/>
<keyword evidence="2" id="KW-0963">Cytoplasm</keyword>
<dbReference type="SUPFAM" id="SSF51735">
    <property type="entry name" value="NAD(P)-binding Rossmann-fold domains"/>
    <property type="match status" value="1"/>
</dbReference>
<dbReference type="EMBL" id="CP013729">
    <property type="protein sequence ID" value="ALV08072.1"/>
    <property type="molecule type" value="Genomic_DNA"/>
</dbReference>
<dbReference type="PRINTS" id="PR00081">
    <property type="entry name" value="GDHRDH"/>
</dbReference>
<protein>
    <submittedName>
        <fullName evidence="5">Putative oxidoreductase, SDR family</fullName>
    </submittedName>
</protein>
<reference evidence="5 6" key="1">
    <citation type="submission" date="2015-12" db="EMBL/GenBank/DDBJ databases">
        <title>Complete genome of Roseateles depolymerans KCTC 42856.</title>
        <authorList>
            <person name="Kim K.M."/>
        </authorList>
    </citation>
    <scope>NUCLEOTIDE SEQUENCE [LARGE SCALE GENOMIC DNA]</scope>
    <source>
        <strain evidence="5 6">KCTC 42856</strain>
    </source>
</reference>
<dbReference type="AlphaFoldDB" id="A0A0U3CHB6"/>
<dbReference type="PATRIC" id="fig|76731.3.peg.3706"/>
<dbReference type="InterPro" id="IPR020904">
    <property type="entry name" value="Sc_DH/Rdtase_CS"/>
</dbReference>
<dbReference type="GO" id="GO:0004757">
    <property type="term" value="F:sepiapterin reductase (NADP+) activity"/>
    <property type="evidence" value="ECO:0007669"/>
    <property type="project" value="TreeGrafter"/>
</dbReference>
<keyword evidence="6" id="KW-1185">Reference proteome</keyword>
<dbReference type="InterPro" id="IPR051721">
    <property type="entry name" value="Biopterin_syn/organic_redct"/>
</dbReference>
<evidence type="ECO:0000256" key="3">
    <source>
        <dbReference type="ARBA" id="ARBA00022857"/>
    </source>
</evidence>
<dbReference type="PANTHER" id="PTHR44085:SF2">
    <property type="entry name" value="SEPIAPTERIN REDUCTASE"/>
    <property type="match status" value="1"/>
</dbReference>
<dbReference type="Pfam" id="PF00106">
    <property type="entry name" value="adh_short"/>
    <property type="match status" value="1"/>
</dbReference>
<dbReference type="Gene3D" id="3.40.50.720">
    <property type="entry name" value="NAD(P)-binding Rossmann-like Domain"/>
    <property type="match status" value="1"/>
</dbReference>
<dbReference type="InterPro" id="IPR036291">
    <property type="entry name" value="NAD(P)-bd_dom_sf"/>
</dbReference>
<sequence>MAESLASPSAPAVRDSSAPQAFSAADETLSAAGRTLTLITGSSRGLGEALARECLQAGHQVVGIARGRSDALEQFAREHGYPLQQWQADLAEPLVIARHVGDWLRTQPQDWAAVNLVNNAGVIPSPGPVEASTLEVLSGALRVGLEATLLISAAFLEATATWAGDRRILNISSGLGRRAMAGSAVYCAAKAGMDNLSRAMALDEAVKAAQGRPFARVVSLAPGIIDTDMQATIRSGASDGFPDRDRFVAFKTEGQLASAQDTARKVLRWLARDDFGQQVLADVREA</sequence>
<dbReference type="PROSITE" id="PS00061">
    <property type="entry name" value="ADH_SHORT"/>
    <property type="match status" value="1"/>
</dbReference>
<proteinExistence type="predicted"/>
<organism evidence="5 6">
    <name type="scientific">Roseateles depolymerans</name>
    <dbReference type="NCBI Taxonomy" id="76731"/>
    <lineage>
        <taxon>Bacteria</taxon>
        <taxon>Pseudomonadati</taxon>
        <taxon>Pseudomonadota</taxon>
        <taxon>Betaproteobacteria</taxon>
        <taxon>Burkholderiales</taxon>
        <taxon>Sphaerotilaceae</taxon>
        <taxon>Roseateles</taxon>
    </lineage>
</organism>
<dbReference type="GO" id="GO:0006729">
    <property type="term" value="P:tetrahydrobiopterin biosynthetic process"/>
    <property type="evidence" value="ECO:0007669"/>
    <property type="project" value="TreeGrafter"/>
</dbReference>
<evidence type="ECO:0000256" key="2">
    <source>
        <dbReference type="ARBA" id="ARBA00022490"/>
    </source>
</evidence>
<dbReference type="STRING" id="76731.RD2015_3617"/>